<sequence>MGVDLCEGVATDDFISYTELESLDEFRSFGETVARMLLARANAAHYSEMLSSLLKVAVEQSAQFMCSPFEMAKAKGAAAKPTMKVAQKSKAPPPKAREDLYEDYVSDEYDDYADNFM</sequence>
<dbReference type="AlphaFoldDB" id="A0A183ESW8"/>
<evidence type="ECO:0000313" key="3">
    <source>
        <dbReference type="WBParaSite" id="GPUH_0002408901-mRNA-1"/>
    </source>
</evidence>
<dbReference type="EMBL" id="UYRT01099922">
    <property type="protein sequence ID" value="VDN42332.1"/>
    <property type="molecule type" value="Genomic_DNA"/>
</dbReference>
<keyword evidence="2" id="KW-1185">Reference proteome</keyword>
<dbReference type="WBParaSite" id="GPUH_0002408901-mRNA-1">
    <property type="protein sequence ID" value="GPUH_0002408901-mRNA-1"/>
    <property type="gene ID" value="GPUH_0002408901"/>
</dbReference>
<protein>
    <submittedName>
        <fullName evidence="3">Eukaryotic translation initiation factor 3 30 kDa subunit</fullName>
    </submittedName>
</protein>
<reference evidence="3" key="1">
    <citation type="submission" date="2016-06" db="UniProtKB">
        <authorList>
            <consortium name="WormBaseParasite"/>
        </authorList>
    </citation>
    <scope>IDENTIFICATION</scope>
</reference>
<dbReference type="Proteomes" id="UP000271098">
    <property type="component" value="Unassembled WGS sequence"/>
</dbReference>
<gene>
    <name evidence="1" type="ORF">GPUH_LOCUS24058</name>
</gene>
<evidence type="ECO:0000313" key="2">
    <source>
        <dbReference type="Proteomes" id="UP000271098"/>
    </source>
</evidence>
<evidence type="ECO:0000313" key="1">
    <source>
        <dbReference type="EMBL" id="VDN42332.1"/>
    </source>
</evidence>
<organism evidence="3">
    <name type="scientific">Gongylonema pulchrum</name>
    <dbReference type="NCBI Taxonomy" id="637853"/>
    <lineage>
        <taxon>Eukaryota</taxon>
        <taxon>Metazoa</taxon>
        <taxon>Ecdysozoa</taxon>
        <taxon>Nematoda</taxon>
        <taxon>Chromadorea</taxon>
        <taxon>Rhabditida</taxon>
        <taxon>Spirurina</taxon>
        <taxon>Spiruromorpha</taxon>
        <taxon>Spiruroidea</taxon>
        <taxon>Gongylonematidae</taxon>
        <taxon>Gongylonema</taxon>
    </lineage>
</organism>
<reference evidence="1 2" key="2">
    <citation type="submission" date="2018-11" db="EMBL/GenBank/DDBJ databases">
        <authorList>
            <consortium name="Pathogen Informatics"/>
        </authorList>
    </citation>
    <scope>NUCLEOTIDE SEQUENCE [LARGE SCALE GENOMIC DNA]</scope>
</reference>
<name>A0A183ESW8_9BILA</name>
<proteinExistence type="predicted"/>
<dbReference type="OrthoDB" id="5841389at2759"/>
<accession>A0A183ESW8</accession>